<dbReference type="Proteomes" id="UP000824469">
    <property type="component" value="Unassembled WGS sequence"/>
</dbReference>
<dbReference type="AlphaFoldDB" id="A0AA38FLA5"/>
<comment type="caution">
    <text evidence="2">The sequence shown here is derived from an EMBL/GenBank/DDBJ whole genome shotgun (WGS) entry which is preliminary data.</text>
</comment>
<gene>
    <name evidence="2" type="ORF">KI387_010551</name>
</gene>
<reference evidence="2 3" key="1">
    <citation type="journal article" date="2021" name="Nat. Plants">
        <title>The Taxus genome provides insights into paclitaxel biosynthesis.</title>
        <authorList>
            <person name="Xiong X."/>
            <person name="Gou J."/>
            <person name="Liao Q."/>
            <person name="Li Y."/>
            <person name="Zhou Q."/>
            <person name="Bi G."/>
            <person name="Li C."/>
            <person name="Du R."/>
            <person name="Wang X."/>
            <person name="Sun T."/>
            <person name="Guo L."/>
            <person name="Liang H."/>
            <person name="Lu P."/>
            <person name="Wu Y."/>
            <person name="Zhang Z."/>
            <person name="Ro D.K."/>
            <person name="Shang Y."/>
            <person name="Huang S."/>
            <person name="Yan J."/>
        </authorList>
    </citation>
    <scope>NUCLEOTIDE SEQUENCE [LARGE SCALE GENOMIC DNA]</scope>
    <source>
        <strain evidence="2">Ta-2019</strain>
    </source>
</reference>
<dbReference type="EMBL" id="JAHRHJ020000008">
    <property type="protein sequence ID" value="KAH9306147.1"/>
    <property type="molecule type" value="Genomic_DNA"/>
</dbReference>
<evidence type="ECO:0000313" key="3">
    <source>
        <dbReference type="Proteomes" id="UP000824469"/>
    </source>
</evidence>
<proteinExistence type="predicted"/>
<name>A0AA38FLA5_TAXCH</name>
<evidence type="ECO:0000313" key="2">
    <source>
        <dbReference type="EMBL" id="KAH9306147.1"/>
    </source>
</evidence>
<evidence type="ECO:0000256" key="1">
    <source>
        <dbReference type="SAM" id="MobiDB-lite"/>
    </source>
</evidence>
<keyword evidence="3" id="KW-1185">Reference proteome</keyword>
<sequence>MEKVHVNKEWNHFLPMLTDEDSDNETNSSNTIMDVDSDNEYIGDTLVHGFTH</sequence>
<protein>
    <submittedName>
        <fullName evidence="2">Uncharacterized protein</fullName>
    </submittedName>
</protein>
<accession>A0AA38FLA5</accession>
<feature type="non-terminal residue" evidence="2">
    <location>
        <position position="52"/>
    </location>
</feature>
<organism evidence="2 3">
    <name type="scientific">Taxus chinensis</name>
    <name type="common">Chinese yew</name>
    <name type="synonym">Taxus wallichiana var. chinensis</name>
    <dbReference type="NCBI Taxonomy" id="29808"/>
    <lineage>
        <taxon>Eukaryota</taxon>
        <taxon>Viridiplantae</taxon>
        <taxon>Streptophyta</taxon>
        <taxon>Embryophyta</taxon>
        <taxon>Tracheophyta</taxon>
        <taxon>Spermatophyta</taxon>
        <taxon>Pinopsida</taxon>
        <taxon>Pinidae</taxon>
        <taxon>Conifers II</taxon>
        <taxon>Cupressales</taxon>
        <taxon>Taxaceae</taxon>
        <taxon>Taxus</taxon>
    </lineage>
</organism>
<feature type="region of interest" description="Disordered" evidence="1">
    <location>
        <begin position="16"/>
        <end position="36"/>
    </location>
</feature>